<reference evidence="1" key="1">
    <citation type="journal article" date="2015" name="Nature">
        <title>Complex archaea that bridge the gap between prokaryotes and eukaryotes.</title>
        <authorList>
            <person name="Spang A."/>
            <person name="Saw J.H."/>
            <person name="Jorgensen S.L."/>
            <person name="Zaremba-Niedzwiedzka K."/>
            <person name="Martijn J."/>
            <person name="Lind A.E."/>
            <person name="van Eijk R."/>
            <person name="Schleper C."/>
            <person name="Guy L."/>
            <person name="Ettema T.J."/>
        </authorList>
    </citation>
    <scope>NUCLEOTIDE SEQUENCE</scope>
</reference>
<dbReference type="AlphaFoldDB" id="A0A0F9AJP8"/>
<sequence>MVKDPATPPRPLRSDRWFAPDDLRSFGHRSRMM</sequence>
<feature type="non-terminal residue" evidence="1">
    <location>
        <position position="33"/>
    </location>
</feature>
<proteinExistence type="predicted"/>
<organism evidence="1">
    <name type="scientific">marine sediment metagenome</name>
    <dbReference type="NCBI Taxonomy" id="412755"/>
    <lineage>
        <taxon>unclassified sequences</taxon>
        <taxon>metagenomes</taxon>
        <taxon>ecological metagenomes</taxon>
    </lineage>
</organism>
<protein>
    <submittedName>
        <fullName evidence="1">Uncharacterized protein</fullName>
    </submittedName>
</protein>
<evidence type="ECO:0000313" key="1">
    <source>
        <dbReference type="EMBL" id="KKK78719.1"/>
    </source>
</evidence>
<accession>A0A0F9AJP8</accession>
<name>A0A0F9AJP8_9ZZZZ</name>
<comment type="caution">
    <text evidence="1">The sequence shown here is derived from an EMBL/GenBank/DDBJ whole genome shotgun (WGS) entry which is preliminary data.</text>
</comment>
<dbReference type="EMBL" id="LAZR01054363">
    <property type="protein sequence ID" value="KKK78719.1"/>
    <property type="molecule type" value="Genomic_DNA"/>
</dbReference>
<gene>
    <name evidence="1" type="ORF">LCGC14_2840720</name>
</gene>